<accession>A0A662YW24</accession>
<comment type="caution">
    <text evidence="3">The sequence shown here is derived from an EMBL/GenBank/DDBJ whole genome shotgun (WGS) entry which is preliminary data.</text>
</comment>
<feature type="compositionally biased region" description="Basic residues" evidence="2">
    <location>
        <begin position="103"/>
        <end position="119"/>
    </location>
</feature>
<dbReference type="InterPro" id="IPR026695">
    <property type="entry name" value="Ccdc71/71L"/>
</dbReference>
<gene>
    <name evidence="3" type="ORF">EOD39_8479</name>
</gene>
<evidence type="ECO:0000313" key="4">
    <source>
        <dbReference type="Proteomes" id="UP000289886"/>
    </source>
</evidence>
<dbReference type="PANTHER" id="PTHR14484:SF1">
    <property type="entry name" value="COILED-COIL DOMAIN-CONTAINING PROTEIN 71L"/>
    <property type="match status" value="1"/>
</dbReference>
<feature type="region of interest" description="Disordered" evidence="2">
    <location>
        <begin position="103"/>
        <end position="124"/>
    </location>
</feature>
<dbReference type="EMBL" id="SCEB01000120">
    <property type="protein sequence ID" value="RXN00845.1"/>
    <property type="molecule type" value="Genomic_DNA"/>
</dbReference>
<dbReference type="PANTHER" id="PTHR14484">
    <property type="entry name" value="COILED-COIL DOMAIN-CONTAINING PROTEIN 71"/>
    <property type="match status" value="1"/>
</dbReference>
<dbReference type="Pfam" id="PF15374">
    <property type="entry name" value="CCDC71L"/>
    <property type="match status" value="1"/>
</dbReference>
<reference evidence="3 4" key="1">
    <citation type="submission" date="2019-01" db="EMBL/GenBank/DDBJ databases">
        <title>Draft Genome and Complete Hox-Cluster Characterization of the Sterlet Sturgeon (Acipenser ruthenus).</title>
        <authorList>
            <person name="Wei Q."/>
        </authorList>
    </citation>
    <scope>NUCLEOTIDE SEQUENCE [LARGE SCALE GENOMIC DNA]</scope>
    <source>
        <strain evidence="3">WHYD16114868_AA</strain>
        <tissue evidence="3">Blood</tissue>
    </source>
</reference>
<organism evidence="3 4">
    <name type="scientific">Acipenser ruthenus</name>
    <name type="common">Sterlet sturgeon</name>
    <dbReference type="NCBI Taxonomy" id="7906"/>
    <lineage>
        <taxon>Eukaryota</taxon>
        <taxon>Metazoa</taxon>
        <taxon>Chordata</taxon>
        <taxon>Craniata</taxon>
        <taxon>Vertebrata</taxon>
        <taxon>Euteleostomi</taxon>
        <taxon>Actinopterygii</taxon>
        <taxon>Chondrostei</taxon>
        <taxon>Acipenseriformes</taxon>
        <taxon>Acipenseridae</taxon>
        <taxon>Acipenser</taxon>
    </lineage>
</organism>
<evidence type="ECO:0000256" key="2">
    <source>
        <dbReference type="SAM" id="MobiDB-lite"/>
    </source>
</evidence>
<sequence>MSESVMEKEKVVFSRSKVYLEGTHALEEAFKLFVPRPKDLITNSGGKIWDFLCSFKQEGFSPVILRSKDVYGYTSCRSVVPDKNAIGVKKVKGLADTKKLSGLRRERKKKRGRKPKKPNTKGLGTVSNLLETLTNSSCVVSNSPVSVVSDSPKPVSRPDAPEIVSNSMYIASNPRVVDSPETVSNSPFTVQAEKLETLPVSSDSTLSESLETINSPDTGIVYCQMTLEKIWRAATPKIITVRTVVVKDVSCEKNRAAARSRAETLMHLNLTPVLKLRRLNMPK</sequence>
<evidence type="ECO:0000313" key="3">
    <source>
        <dbReference type="EMBL" id="RXN00845.1"/>
    </source>
</evidence>
<proteinExistence type="predicted"/>
<name>A0A662YW24_ACIRT</name>
<keyword evidence="4" id="KW-1185">Reference proteome</keyword>
<dbReference type="Proteomes" id="UP000289886">
    <property type="component" value="Unassembled WGS sequence"/>
</dbReference>
<keyword evidence="1" id="KW-0597">Phosphoprotein</keyword>
<protein>
    <submittedName>
        <fullName evidence="3">Coiled-coil domain-containing protein 71L</fullName>
    </submittedName>
</protein>
<evidence type="ECO:0000256" key="1">
    <source>
        <dbReference type="ARBA" id="ARBA00022553"/>
    </source>
</evidence>
<dbReference type="AlphaFoldDB" id="A0A662YW24"/>